<feature type="domain" description="Roadblock/LAMTOR2" evidence="2">
    <location>
        <begin position="20"/>
        <end position="147"/>
    </location>
</feature>
<dbReference type="EMBL" id="BAAATD010000013">
    <property type="protein sequence ID" value="GAA2626731.1"/>
    <property type="molecule type" value="Genomic_DNA"/>
</dbReference>
<dbReference type="InterPro" id="IPR004942">
    <property type="entry name" value="Roadblock/LAMTOR2_dom"/>
</dbReference>
<comment type="caution">
    <text evidence="3">The sequence shown here is derived from an EMBL/GenBank/DDBJ whole genome shotgun (WGS) entry which is preliminary data.</text>
</comment>
<feature type="compositionally biased region" description="Polar residues" evidence="1">
    <location>
        <begin position="182"/>
        <end position="192"/>
    </location>
</feature>
<proteinExistence type="predicted"/>
<organism evidence="3 4">
    <name type="scientific">Actinomadura fulvescens</name>
    <dbReference type="NCBI Taxonomy" id="46160"/>
    <lineage>
        <taxon>Bacteria</taxon>
        <taxon>Bacillati</taxon>
        <taxon>Actinomycetota</taxon>
        <taxon>Actinomycetes</taxon>
        <taxon>Streptosporangiales</taxon>
        <taxon>Thermomonosporaceae</taxon>
        <taxon>Actinomadura</taxon>
    </lineage>
</organism>
<accession>A0ABP6CXH6</accession>
<protein>
    <recommendedName>
        <fullName evidence="2">Roadblock/LAMTOR2 domain-containing protein</fullName>
    </recommendedName>
</protein>
<name>A0ABP6CXH6_9ACTN</name>
<feature type="region of interest" description="Disordered" evidence="1">
    <location>
        <begin position="175"/>
        <end position="224"/>
    </location>
</feature>
<dbReference type="Gene3D" id="3.30.450.30">
    <property type="entry name" value="Dynein light chain 2a, cytoplasmic"/>
    <property type="match status" value="1"/>
</dbReference>
<dbReference type="PANTHER" id="PTHR36222:SF1">
    <property type="entry name" value="SERINE PROTEASE INHIBITOR RV3364C"/>
    <property type="match status" value="1"/>
</dbReference>
<dbReference type="SMART" id="SM00960">
    <property type="entry name" value="Robl_LC7"/>
    <property type="match status" value="1"/>
</dbReference>
<dbReference type="Pfam" id="PF03259">
    <property type="entry name" value="Robl_LC7"/>
    <property type="match status" value="1"/>
</dbReference>
<dbReference type="Proteomes" id="UP001501509">
    <property type="component" value="Unassembled WGS sequence"/>
</dbReference>
<evidence type="ECO:0000256" key="1">
    <source>
        <dbReference type="SAM" id="MobiDB-lite"/>
    </source>
</evidence>
<dbReference type="InterPro" id="IPR053141">
    <property type="entry name" value="Mycobact_SerProt_Inhib_Rv3364c"/>
</dbReference>
<evidence type="ECO:0000313" key="4">
    <source>
        <dbReference type="Proteomes" id="UP001501509"/>
    </source>
</evidence>
<feature type="compositionally biased region" description="Gly residues" evidence="1">
    <location>
        <begin position="206"/>
        <end position="224"/>
    </location>
</feature>
<evidence type="ECO:0000259" key="2">
    <source>
        <dbReference type="SMART" id="SM00960"/>
    </source>
</evidence>
<keyword evidence="4" id="KW-1185">Reference proteome</keyword>
<evidence type="ECO:0000313" key="3">
    <source>
        <dbReference type="EMBL" id="GAA2626731.1"/>
    </source>
</evidence>
<reference evidence="4" key="1">
    <citation type="journal article" date="2019" name="Int. J. Syst. Evol. Microbiol.">
        <title>The Global Catalogue of Microorganisms (GCM) 10K type strain sequencing project: providing services to taxonomists for standard genome sequencing and annotation.</title>
        <authorList>
            <consortium name="The Broad Institute Genomics Platform"/>
            <consortium name="The Broad Institute Genome Sequencing Center for Infectious Disease"/>
            <person name="Wu L."/>
            <person name="Ma J."/>
        </authorList>
    </citation>
    <scope>NUCLEOTIDE SEQUENCE [LARGE SCALE GENOMIC DNA]</scope>
    <source>
        <strain evidence="4">JCM 6833</strain>
    </source>
</reference>
<sequence>MTHHTPAPTATGTGTDAHLGWLLRGSLDRTAGAQGALLASRDGVLMAAEGLALEHGEQLAAMLSGINSLASYLGKLPGNPDRPGGPGGVRQIIIEHEVCVLFVMNTGTGDHGGDSGGMAALGGAGGQDGAASSPRPRTVGCVLGMLASPDADPDGIGYAMAALISKVSEHLVTATRHPPTGLDTSGLDTSGLDSPGLDSPGLDSPGVGGSGFGAGGAADVGGGR</sequence>
<dbReference type="RefSeq" id="WP_344547213.1">
    <property type="nucleotide sequence ID" value="NZ_BAAATD010000013.1"/>
</dbReference>
<gene>
    <name evidence="3" type="ORF">GCM10010411_74650</name>
</gene>
<dbReference type="SUPFAM" id="SSF103196">
    <property type="entry name" value="Roadblock/LC7 domain"/>
    <property type="match status" value="1"/>
</dbReference>
<dbReference type="PANTHER" id="PTHR36222">
    <property type="entry name" value="SERINE PROTEASE INHIBITOR RV3364C"/>
    <property type="match status" value="1"/>
</dbReference>